<keyword evidence="2" id="KW-1185">Reference proteome</keyword>
<accession>A0ABY5DK99</accession>
<protein>
    <submittedName>
        <fullName evidence="1">Uncharacterized protein</fullName>
    </submittedName>
</protein>
<gene>
    <name evidence="1" type="ORF">MMH89_04140</name>
</gene>
<organism evidence="1 2">
    <name type="scientific">Candidatus Comchoanobacter bicostacola</name>
    <dbReference type="NCBI Taxonomy" id="2919598"/>
    <lineage>
        <taxon>Bacteria</taxon>
        <taxon>Pseudomonadati</taxon>
        <taxon>Pseudomonadota</taxon>
        <taxon>Gammaproteobacteria</taxon>
        <taxon>Candidatus Comchoanobacterales</taxon>
        <taxon>Candidatus Comchoanobacteraceae</taxon>
        <taxon>Candidatus Comchoanobacter</taxon>
    </lineage>
</organism>
<dbReference type="RefSeq" id="WP_258568190.1">
    <property type="nucleotide sequence ID" value="NZ_CP092900.1"/>
</dbReference>
<dbReference type="Proteomes" id="UP001055955">
    <property type="component" value="Chromosome"/>
</dbReference>
<dbReference type="EMBL" id="CP092900">
    <property type="protein sequence ID" value="UTC24407.1"/>
    <property type="molecule type" value="Genomic_DNA"/>
</dbReference>
<evidence type="ECO:0000313" key="2">
    <source>
        <dbReference type="Proteomes" id="UP001055955"/>
    </source>
</evidence>
<name>A0ABY5DK99_9GAMM</name>
<evidence type="ECO:0000313" key="1">
    <source>
        <dbReference type="EMBL" id="UTC24407.1"/>
    </source>
</evidence>
<sequence length="222" mass="24476">MKTIKERLTNIVSLLQGVVDRKHEGGDSDLTIFQQALSVFAEINNVYERSGVIDASFLESLPNNSFLIEKYKGDVRAAVKSVGKSQSEMALVHVVLSLVGGGQQFNRGSMLTMRGRQVYLDTKSAERIVSERPEALFYVSYFLSEGEFAICPGSAEVSVPESVRNNPLMLDQIKSVSYFEGGVLTSRTVARKPKGNINSLVLSQSMRSRCLKNKDSRMVGLS</sequence>
<proteinExistence type="predicted"/>
<reference evidence="1 2" key="1">
    <citation type="journal article" date="2022" name="Nat. Microbiol.">
        <title>The microbiome of a bacterivorous marine choanoflagellate contains a resource-demanding obligate bacterial associate.</title>
        <authorList>
            <person name="Needham D.M."/>
            <person name="Poirier C."/>
            <person name="Bachy C."/>
            <person name="George E.E."/>
            <person name="Wilken S."/>
            <person name="Yung C.C.M."/>
            <person name="Limardo A.J."/>
            <person name="Morando M."/>
            <person name="Sudek L."/>
            <person name="Malmstrom R.R."/>
            <person name="Keeling P.J."/>
            <person name="Santoro A.E."/>
            <person name="Worden A.Z."/>
        </authorList>
    </citation>
    <scope>NUCLEOTIDE SEQUENCE [LARGE SCALE GENOMIC DNA]</scope>
    <source>
        <strain evidence="1 2">Comchoano-1</strain>
    </source>
</reference>